<dbReference type="Proteomes" id="UP001597541">
    <property type="component" value="Unassembled WGS sequence"/>
</dbReference>
<evidence type="ECO:0000256" key="2">
    <source>
        <dbReference type="ARBA" id="ARBA00022692"/>
    </source>
</evidence>
<protein>
    <submittedName>
        <fullName evidence="6">DoxX family protein</fullName>
    </submittedName>
</protein>
<evidence type="ECO:0000256" key="1">
    <source>
        <dbReference type="ARBA" id="ARBA00004141"/>
    </source>
</evidence>
<comment type="caution">
    <text evidence="6">The sequence shown here is derived from an EMBL/GenBank/DDBJ whole genome shotgun (WGS) entry which is preliminary data.</text>
</comment>
<evidence type="ECO:0000256" key="3">
    <source>
        <dbReference type="ARBA" id="ARBA00022989"/>
    </source>
</evidence>
<gene>
    <name evidence="6" type="ORF">ACFSUF_23425</name>
</gene>
<organism evidence="6 7">
    <name type="scientific">Paenibacillus gansuensis</name>
    <dbReference type="NCBI Taxonomy" id="306542"/>
    <lineage>
        <taxon>Bacteria</taxon>
        <taxon>Bacillati</taxon>
        <taxon>Bacillota</taxon>
        <taxon>Bacilli</taxon>
        <taxon>Bacillales</taxon>
        <taxon>Paenibacillaceae</taxon>
        <taxon>Paenibacillus</taxon>
    </lineage>
</organism>
<comment type="subcellular location">
    <subcellularLocation>
        <location evidence="1">Membrane</location>
        <topology evidence="1">Multi-pass membrane protein</topology>
    </subcellularLocation>
</comment>
<feature type="transmembrane region" description="Helical" evidence="5">
    <location>
        <begin position="100"/>
        <end position="117"/>
    </location>
</feature>
<dbReference type="Pfam" id="PF13564">
    <property type="entry name" value="DoxX_2"/>
    <property type="match status" value="1"/>
</dbReference>
<keyword evidence="7" id="KW-1185">Reference proteome</keyword>
<feature type="transmembrane region" description="Helical" evidence="5">
    <location>
        <begin position="45"/>
        <end position="66"/>
    </location>
</feature>
<proteinExistence type="predicted"/>
<dbReference type="RefSeq" id="WP_377607168.1">
    <property type="nucleotide sequence ID" value="NZ_JBHUME010000019.1"/>
</dbReference>
<dbReference type="PIRSF" id="PIRSF030066">
    <property type="entry name" value="UCP030066"/>
    <property type="match status" value="1"/>
</dbReference>
<reference evidence="7" key="1">
    <citation type="journal article" date="2019" name="Int. J. Syst. Evol. Microbiol.">
        <title>The Global Catalogue of Microorganisms (GCM) 10K type strain sequencing project: providing services to taxonomists for standard genome sequencing and annotation.</title>
        <authorList>
            <consortium name="The Broad Institute Genomics Platform"/>
            <consortium name="The Broad Institute Genome Sequencing Center for Infectious Disease"/>
            <person name="Wu L."/>
            <person name="Ma J."/>
        </authorList>
    </citation>
    <scope>NUCLEOTIDE SEQUENCE [LARGE SCALE GENOMIC DNA]</scope>
    <source>
        <strain evidence="7">KCTC 3950</strain>
    </source>
</reference>
<evidence type="ECO:0000313" key="7">
    <source>
        <dbReference type="Proteomes" id="UP001597541"/>
    </source>
</evidence>
<evidence type="ECO:0000313" key="6">
    <source>
        <dbReference type="EMBL" id="MFD2615358.1"/>
    </source>
</evidence>
<sequence>MNQSRWRTIAYWVTTLFGPASFIIGGTLFLTGAEQPVEQMKHLGFPLYLLTILGVWKLLGAIAVVIPRTPLLKEWAYAGFFFHLSGAAAVHALAGDALSVIAQPLVFLALTIASYLLRPASRRLKLQ</sequence>
<feature type="transmembrane region" description="Helical" evidence="5">
    <location>
        <begin position="9"/>
        <end position="33"/>
    </location>
</feature>
<keyword evidence="3 5" id="KW-1133">Transmembrane helix</keyword>
<dbReference type="EMBL" id="JBHUME010000019">
    <property type="protein sequence ID" value="MFD2615358.1"/>
    <property type="molecule type" value="Genomic_DNA"/>
</dbReference>
<dbReference type="InterPro" id="IPR016944">
    <property type="entry name" value="UCP030066"/>
</dbReference>
<feature type="transmembrane region" description="Helical" evidence="5">
    <location>
        <begin position="75"/>
        <end position="94"/>
    </location>
</feature>
<keyword evidence="2 5" id="KW-0812">Transmembrane</keyword>
<evidence type="ECO:0000256" key="4">
    <source>
        <dbReference type="ARBA" id="ARBA00023136"/>
    </source>
</evidence>
<evidence type="ECO:0000256" key="5">
    <source>
        <dbReference type="SAM" id="Phobius"/>
    </source>
</evidence>
<keyword evidence="4 5" id="KW-0472">Membrane</keyword>
<accession>A0ABW5PL18</accession>
<name>A0ABW5PL18_9BACL</name>
<dbReference type="InterPro" id="IPR032808">
    <property type="entry name" value="DoxX"/>
</dbReference>